<evidence type="ECO:0000313" key="9">
    <source>
        <dbReference type="EMBL" id="MCQ4839955.1"/>
    </source>
</evidence>
<dbReference type="SUPFAM" id="SSF46689">
    <property type="entry name" value="Homeodomain-like"/>
    <property type="match status" value="2"/>
</dbReference>
<dbReference type="Gene3D" id="1.10.10.60">
    <property type="entry name" value="Homeodomain-like"/>
    <property type="match status" value="2"/>
</dbReference>
<dbReference type="Proteomes" id="UP001524473">
    <property type="component" value="Unassembled WGS sequence"/>
</dbReference>
<evidence type="ECO:0000256" key="1">
    <source>
        <dbReference type="ARBA" id="ARBA00018672"/>
    </source>
</evidence>
<evidence type="ECO:0000256" key="5">
    <source>
        <dbReference type="ARBA" id="ARBA00024867"/>
    </source>
</evidence>
<evidence type="ECO:0000256" key="6">
    <source>
        <dbReference type="PROSITE-ProRule" id="PRU00169"/>
    </source>
</evidence>
<keyword evidence="3" id="KW-0238">DNA-binding</keyword>
<keyword evidence="10" id="KW-1185">Reference proteome</keyword>
<proteinExistence type="predicted"/>
<dbReference type="InterPro" id="IPR009057">
    <property type="entry name" value="Homeodomain-like_sf"/>
</dbReference>
<evidence type="ECO:0000256" key="3">
    <source>
        <dbReference type="ARBA" id="ARBA00023125"/>
    </source>
</evidence>
<evidence type="ECO:0000313" key="10">
    <source>
        <dbReference type="Proteomes" id="UP001524473"/>
    </source>
</evidence>
<dbReference type="PROSITE" id="PS50110">
    <property type="entry name" value="RESPONSE_REGULATORY"/>
    <property type="match status" value="1"/>
</dbReference>
<feature type="domain" description="HTH araC/xylS-type" evidence="7">
    <location>
        <begin position="115"/>
        <end position="213"/>
    </location>
</feature>
<keyword evidence="6" id="KW-0597">Phosphoprotein</keyword>
<evidence type="ECO:0000259" key="7">
    <source>
        <dbReference type="PROSITE" id="PS01124"/>
    </source>
</evidence>
<evidence type="ECO:0000256" key="4">
    <source>
        <dbReference type="ARBA" id="ARBA00023163"/>
    </source>
</evidence>
<dbReference type="Pfam" id="PF12833">
    <property type="entry name" value="HTH_18"/>
    <property type="match status" value="1"/>
</dbReference>
<gene>
    <name evidence="9" type="ORF">NE695_08500</name>
</gene>
<sequence>MPQQLCGAALKTDMIDILLTDIKMPHWDGFELSSVAKETNPDCHVIFLTGYSDFDFAYQAIKAKCDDFCLKNDLNEEVIHAIQKTAKIIEHHHAAEQLKAPDTLLSDLKNHHSIEFVQQYIRDHIDSDISLNKLAQVVYLSPAYLSRLFKNVTGSNITEYLLQVRIKTAKNLLISSEKQIQDIALAVGIDSPVYFTRIFKKATGFTPVEYRSLFYGKGKLN</sequence>
<dbReference type="PROSITE" id="PS00041">
    <property type="entry name" value="HTH_ARAC_FAMILY_1"/>
    <property type="match status" value="1"/>
</dbReference>
<dbReference type="InterPro" id="IPR001789">
    <property type="entry name" value="Sig_transdc_resp-reg_receiver"/>
</dbReference>
<dbReference type="Gene3D" id="3.40.50.2300">
    <property type="match status" value="1"/>
</dbReference>
<dbReference type="PRINTS" id="PR00032">
    <property type="entry name" value="HTHARAC"/>
</dbReference>
<organism evidence="9 10">
    <name type="scientific">Neglectibacter timonensis</name>
    <dbReference type="NCBI Taxonomy" id="1776382"/>
    <lineage>
        <taxon>Bacteria</taxon>
        <taxon>Bacillati</taxon>
        <taxon>Bacillota</taxon>
        <taxon>Clostridia</taxon>
        <taxon>Eubacteriales</taxon>
        <taxon>Oscillospiraceae</taxon>
        <taxon>Neglectibacter</taxon>
    </lineage>
</organism>
<protein>
    <recommendedName>
        <fullName evidence="1">Stage 0 sporulation protein A homolog</fullName>
    </recommendedName>
</protein>
<dbReference type="Pfam" id="PF00072">
    <property type="entry name" value="Response_reg"/>
    <property type="match status" value="1"/>
</dbReference>
<dbReference type="PROSITE" id="PS01124">
    <property type="entry name" value="HTH_ARAC_FAMILY_2"/>
    <property type="match status" value="1"/>
</dbReference>
<comment type="caution">
    <text evidence="9">The sequence shown here is derived from an EMBL/GenBank/DDBJ whole genome shotgun (WGS) entry which is preliminary data.</text>
</comment>
<dbReference type="InterPro" id="IPR018060">
    <property type="entry name" value="HTH_AraC"/>
</dbReference>
<dbReference type="PANTHER" id="PTHR43280">
    <property type="entry name" value="ARAC-FAMILY TRANSCRIPTIONAL REGULATOR"/>
    <property type="match status" value="1"/>
</dbReference>
<dbReference type="SUPFAM" id="SSF52172">
    <property type="entry name" value="CheY-like"/>
    <property type="match status" value="1"/>
</dbReference>
<dbReference type="RefSeq" id="WP_412268240.1">
    <property type="nucleotide sequence ID" value="NZ_JBKUZK010000001.1"/>
</dbReference>
<comment type="function">
    <text evidence="5">May play the central regulatory role in sporulation. It may be an element of the effector pathway responsible for the activation of sporulation genes in response to nutritional stress. Spo0A may act in concert with spo0H (a sigma factor) to control the expression of some genes that are critical to the sporulation process.</text>
</comment>
<name>A0ABT1S082_9FIRM</name>
<dbReference type="InterPro" id="IPR011006">
    <property type="entry name" value="CheY-like_superfamily"/>
</dbReference>
<evidence type="ECO:0000256" key="2">
    <source>
        <dbReference type="ARBA" id="ARBA00023015"/>
    </source>
</evidence>
<feature type="modified residue" description="4-aspartylphosphate" evidence="6">
    <location>
        <position position="21"/>
    </location>
</feature>
<dbReference type="InterPro" id="IPR018062">
    <property type="entry name" value="HTH_AraC-typ_CS"/>
</dbReference>
<accession>A0ABT1S082</accession>
<dbReference type="SMART" id="SM00342">
    <property type="entry name" value="HTH_ARAC"/>
    <property type="match status" value="1"/>
</dbReference>
<keyword evidence="4" id="KW-0804">Transcription</keyword>
<evidence type="ECO:0000259" key="8">
    <source>
        <dbReference type="PROSITE" id="PS50110"/>
    </source>
</evidence>
<keyword evidence="2" id="KW-0805">Transcription regulation</keyword>
<feature type="domain" description="Response regulatory" evidence="8">
    <location>
        <begin position="1"/>
        <end position="86"/>
    </location>
</feature>
<dbReference type="EMBL" id="JANFZH010000016">
    <property type="protein sequence ID" value="MCQ4839955.1"/>
    <property type="molecule type" value="Genomic_DNA"/>
</dbReference>
<reference evidence="9 10" key="1">
    <citation type="submission" date="2022-06" db="EMBL/GenBank/DDBJ databases">
        <title>Isolation of gut microbiota from human fecal samples.</title>
        <authorList>
            <person name="Pamer E.G."/>
            <person name="Barat B."/>
            <person name="Waligurski E."/>
            <person name="Medina S."/>
            <person name="Paddock L."/>
            <person name="Mostad J."/>
        </authorList>
    </citation>
    <scope>NUCLEOTIDE SEQUENCE [LARGE SCALE GENOMIC DNA]</scope>
    <source>
        <strain evidence="9 10">DFI.9.73</strain>
    </source>
</reference>
<dbReference type="PANTHER" id="PTHR43280:SF28">
    <property type="entry name" value="HTH-TYPE TRANSCRIPTIONAL ACTIVATOR RHAS"/>
    <property type="match status" value="1"/>
</dbReference>
<dbReference type="InterPro" id="IPR020449">
    <property type="entry name" value="Tscrpt_reg_AraC-type_HTH"/>
</dbReference>